<dbReference type="EMBL" id="CAAALY010002412">
    <property type="protein sequence ID" value="VEL07760.1"/>
    <property type="molecule type" value="Genomic_DNA"/>
</dbReference>
<proteinExistence type="predicted"/>
<sequence>MYRLLPISKTIPVPRCVTEVDTEVDANANADFDANADIDVDGDANFDDDTYADSETVSMPIGLSMPNGSVLADRVDDDRSVDSRTIGPSARQRHSVSPQAPRGGALQTSLRFAPATMRLTLPLAPSCPLCPALPSLLSPLFSISSSPTFSLSRLLTLSALPQSPKLHEPLLTRPVCAIRCLRSNRALMLWTRLFTCVHAHFWANGPAPHLQTPIRPRPGTTRDNHHASPSTPYLEAGTTRVRLPPRLQPIYNVPALSPSLFLSRLTFRLLVAGPQHKRNNRHTQPNANARLHTHQIYTVSFSTPSRLSRQQH</sequence>
<protein>
    <submittedName>
        <fullName evidence="2">Uncharacterized protein</fullName>
    </submittedName>
</protein>
<evidence type="ECO:0000256" key="1">
    <source>
        <dbReference type="SAM" id="MobiDB-lite"/>
    </source>
</evidence>
<accession>A0A448WBK4</accession>
<name>A0A448WBK4_9PLAT</name>
<dbReference type="AlphaFoldDB" id="A0A448WBK4"/>
<keyword evidence="3" id="KW-1185">Reference proteome</keyword>
<comment type="caution">
    <text evidence="2">The sequence shown here is derived from an EMBL/GenBank/DDBJ whole genome shotgun (WGS) entry which is preliminary data.</text>
</comment>
<feature type="region of interest" description="Disordered" evidence="1">
    <location>
        <begin position="76"/>
        <end position="105"/>
    </location>
</feature>
<reference evidence="2" key="1">
    <citation type="submission" date="2018-11" db="EMBL/GenBank/DDBJ databases">
        <authorList>
            <consortium name="Pathogen Informatics"/>
        </authorList>
    </citation>
    <scope>NUCLEOTIDE SEQUENCE</scope>
</reference>
<gene>
    <name evidence="2" type="ORF">PXEA_LOCUS1200</name>
</gene>
<evidence type="ECO:0000313" key="2">
    <source>
        <dbReference type="EMBL" id="VEL07760.1"/>
    </source>
</evidence>
<evidence type="ECO:0000313" key="3">
    <source>
        <dbReference type="Proteomes" id="UP000784294"/>
    </source>
</evidence>
<dbReference type="Proteomes" id="UP000784294">
    <property type="component" value="Unassembled WGS sequence"/>
</dbReference>
<organism evidence="2 3">
    <name type="scientific">Protopolystoma xenopodis</name>
    <dbReference type="NCBI Taxonomy" id="117903"/>
    <lineage>
        <taxon>Eukaryota</taxon>
        <taxon>Metazoa</taxon>
        <taxon>Spiralia</taxon>
        <taxon>Lophotrochozoa</taxon>
        <taxon>Platyhelminthes</taxon>
        <taxon>Monogenea</taxon>
        <taxon>Polyopisthocotylea</taxon>
        <taxon>Polystomatidea</taxon>
        <taxon>Polystomatidae</taxon>
        <taxon>Protopolystoma</taxon>
    </lineage>
</organism>